<sequence>MMQQARDQFLSSFMQTRKGTFVQKYNVKVVPEDLGIGSSKGGEKKQVLDGSAQPTNKGVTDGSPGNQGDDPQGVHGVQGDGVHGVQGDRTQGPQGGNLNQNDNAFQDFFNNFQDRVDYAVYNALINQSGVLANTLSNMMKSGTPVALLAQSTASTSAPAPAAPSSALDQLINPQLLVREQSQHPGPNVTQLTQDQVASMFLPPQNAINSAQQQPIQQTPSRQQVVQPIQQGSPIQQALQPVQQTPPRRPALQPIQQITLRQQRPWADVIADVMREQFGLKPKETGNLYRQPYPEWFERVPLPNRFKVPDFSKLSGQDTTSTYEHISRFLAQCGEASAVDALRVRLFRLSLAGSAFTWFSSLPHGSINSWADLEKQFHSYFYSGVHEMKLSDLTSIKQKHDELVHEYIQRFREMRNKYYSLSLTDAQLADLAFQGMIAPIREKFSSEDFESLSHLNRRKNSRKINHVYSYMYGSDDEDDDSEIAAAEWVRSKKVIPCQWVKSSGKEERYDFDITKADKIFDLLLREKQIQLPAGHTIPSAEELGKKRYSGQSADRVRTKGFQVNSAKIINKYQRKYDKQQEKHYEEHDDGFDPHWGCEFFRFCWNEEMRLPSIENCPGCSDIIESPSQSYNRSNRLRQERVSVPQRLGPVNQGRGQEDNVVRTNQWCPSAEEAKRLVKGKSVVTAPINMVFTLPAEFGVDQANVDEVEEESAKLVLSPERAMFEKPEGIENRHLKPLYINGYVNGKPMSKMMVDGGAAVNLMPYATFRKFGRNAEDLIKTNMVLKDFGGNRSETKGVLNVELTVSSKTIPTTFFVIDGKGSYSLLLGRDWIHANCCIPSTMHQCLIQWQGDKVEIMPADRSVNVASADLAL</sequence>
<dbReference type="CDD" id="cd00303">
    <property type="entry name" value="retropepsin_like"/>
    <property type="match status" value="1"/>
</dbReference>
<evidence type="ECO:0000259" key="2">
    <source>
        <dbReference type="Pfam" id="PF03732"/>
    </source>
</evidence>
<reference evidence="3" key="2">
    <citation type="submission" date="2005-04" db="EMBL/GenBank/DDBJ databases">
        <authorList>
            <person name="Buell C.R."/>
            <person name="Wing R.A."/>
            <person name="McCombie W.A."/>
            <person name="Ouyang S."/>
        </authorList>
    </citation>
    <scope>NUCLEOTIDE SEQUENCE</scope>
</reference>
<dbReference type="EMBL" id="DP000010">
    <property type="protein sequence ID" value="ABG22463.1"/>
    <property type="molecule type" value="Genomic_DNA"/>
</dbReference>
<dbReference type="Pfam" id="PF03732">
    <property type="entry name" value="Retrotrans_gag"/>
    <property type="match status" value="1"/>
</dbReference>
<evidence type="ECO:0000256" key="1">
    <source>
        <dbReference type="SAM" id="MobiDB-lite"/>
    </source>
</evidence>
<feature type="domain" description="Retrotransposon gag" evidence="2">
    <location>
        <begin position="345"/>
        <end position="435"/>
    </location>
</feature>
<gene>
    <name evidence="3" type="ordered locus">LOC_Os11g23736</name>
</gene>
<proteinExistence type="predicted"/>
<dbReference type="Gene3D" id="2.40.70.10">
    <property type="entry name" value="Acid Proteases"/>
    <property type="match status" value="1"/>
</dbReference>
<organism evidence="3">
    <name type="scientific">Oryza sativa subsp. japonica</name>
    <name type="common">Rice</name>
    <dbReference type="NCBI Taxonomy" id="39947"/>
    <lineage>
        <taxon>Eukaryota</taxon>
        <taxon>Viridiplantae</taxon>
        <taxon>Streptophyta</taxon>
        <taxon>Embryophyta</taxon>
        <taxon>Tracheophyta</taxon>
        <taxon>Spermatophyta</taxon>
        <taxon>Magnoliopsida</taxon>
        <taxon>Liliopsida</taxon>
        <taxon>Poales</taxon>
        <taxon>Poaceae</taxon>
        <taxon>BOP clade</taxon>
        <taxon>Oryzoideae</taxon>
        <taxon>Oryzeae</taxon>
        <taxon>Oryzinae</taxon>
        <taxon>Oryza</taxon>
        <taxon>Oryza sativa</taxon>
    </lineage>
</organism>
<dbReference type="PANTHER" id="PTHR33223">
    <property type="entry name" value="CCHC-TYPE DOMAIN-CONTAINING PROTEIN"/>
    <property type="match status" value="1"/>
</dbReference>
<dbReference type="SUPFAM" id="SSF50630">
    <property type="entry name" value="Acid proteases"/>
    <property type="match status" value="1"/>
</dbReference>
<dbReference type="AlphaFoldDB" id="H2KW54"/>
<feature type="region of interest" description="Disordered" evidence="1">
    <location>
        <begin position="33"/>
        <end position="102"/>
    </location>
</feature>
<reference evidence="3" key="1">
    <citation type="journal article" date="2005" name="BMC Biol.">
        <title>The sequence of rice chromosomes 11 and 12, rich in disease resistance genes and recent gene duplications.</title>
        <authorList>
            <consortium name="The rice chromosomes 11 and 12 sequencing consortia"/>
        </authorList>
    </citation>
    <scope>NUCLEOTIDE SEQUENCE [LARGE SCALE GENOMIC DNA]</scope>
</reference>
<dbReference type="PANTHER" id="PTHR33223:SF11">
    <property type="entry name" value="ELEMENT PROTEIN, PUTATIVE-RELATED"/>
    <property type="match status" value="1"/>
</dbReference>
<evidence type="ECO:0000313" key="3">
    <source>
        <dbReference type="EMBL" id="ABG22463.1"/>
    </source>
</evidence>
<protein>
    <submittedName>
        <fullName evidence="3">Retrotransposon protein, putative, unclassified, expressed</fullName>
    </submittedName>
</protein>
<reference evidence="3" key="3">
    <citation type="submission" date="2006-01" db="EMBL/GenBank/DDBJ databases">
        <authorList>
            <person name="Buell R."/>
        </authorList>
    </citation>
    <scope>NUCLEOTIDE SEQUENCE</scope>
</reference>
<accession>H2KW54</accession>
<feature type="region of interest" description="Disordered" evidence="1">
    <location>
        <begin position="208"/>
        <end position="229"/>
    </location>
</feature>
<feature type="compositionally biased region" description="Polar residues" evidence="1">
    <location>
        <begin position="52"/>
        <end position="66"/>
    </location>
</feature>
<name>H2KW54_ORYSJ</name>
<dbReference type="InterPro" id="IPR021109">
    <property type="entry name" value="Peptidase_aspartic_dom_sf"/>
</dbReference>
<dbReference type="InterPro" id="IPR005162">
    <property type="entry name" value="Retrotrans_gag_dom"/>
</dbReference>
<feature type="compositionally biased region" description="Low complexity" evidence="1">
    <location>
        <begin position="208"/>
        <end position="223"/>
    </location>
</feature>